<reference evidence="3" key="1">
    <citation type="submission" date="2023-04" db="EMBL/GenBank/DDBJ databases">
        <title>Phytophthora fragariaefolia NBRC 109709.</title>
        <authorList>
            <person name="Ichikawa N."/>
            <person name="Sato H."/>
            <person name="Tonouchi N."/>
        </authorList>
    </citation>
    <scope>NUCLEOTIDE SEQUENCE</scope>
    <source>
        <strain evidence="3">NBRC 109709</strain>
    </source>
</reference>
<feature type="compositionally biased region" description="Basic residues" evidence="1">
    <location>
        <begin position="487"/>
        <end position="504"/>
    </location>
</feature>
<gene>
    <name evidence="3" type="ORF">Pfra01_002378300</name>
</gene>
<feature type="domain" description="DUF7869" evidence="2">
    <location>
        <begin position="227"/>
        <end position="353"/>
    </location>
</feature>
<proteinExistence type="predicted"/>
<sequence>MNQINYAARTANHGATPANVGVPPPAPAQAADSGSSGAVVSSDSEWSDTDESPVASIVDPDDYETHESCEEVEESDEDVSAFLVDRSVAEQASRLVRDDPCEQKCLKRTEAELGNFLQSVSGMERSERITSVLTALYKADLKAASYTHAVLVMDFSQNLSCPSISDTPSMWYFLSLLSISVFGIYYANDAKQYNYVYDERVSGKGSDQVNSMRYDFLTKNVIARQIRRLTVYADNCGGQNKSNHVIHFLLALVHQGILDSVDFKFFVRRHTKNACDRGFGQIQNRIARLDCWTVDGVVKNVAAAASSSVVTRITLEDNILRDFKTGISELYKPLSTVQKYHIFSANKDNPGVITCKCSPNDDGISEDLRRKIDKVKTPSGKVSLMFERYLLPLTPPQPIAETIDQMPHKVRPFVPLEFQDDPLYAAPTADDAAQSNNTKRARLKRRADMALEAKHVQDEQQNSPSFVEHLEQAMNDIEDASALPKAKQPKRSTTKKKARKESST</sequence>
<evidence type="ECO:0000313" key="3">
    <source>
        <dbReference type="EMBL" id="GMF56153.1"/>
    </source>
</evidence>
<protein>
    <submittedName>
        <fullName evidence="3">Unnamed protein product</fullName>
    </submittedName>
</protein>
<organism evidence="3 4">
    <name type="scientific">Phytophthora fragariaefolia</name>
    <dbReference type="NCBI Taxonomy" id="1490495"/>
    <lineage>
        <taxon>Eukaryota</taxon>
        <taxon>Sar</taxon>
        <taxon>Stramenopiles</taxon>
        <taxon>Oomycota</taxon>
        <taxon>Peronosporomycetes</taxon>
        <taxon>Peronosporales</taxon>
        <taxon>Peronosporaceae</taxon>
        <taxon>Phytophthora</taxon>
    </lineage>
</organism>
<name>A0A9W7D7P8_9STRA</name>
<dbReference type="OrthoDB" id="127459at2759"/>
<dbReference type="Pfam" id="PF25273">
    <property type="entry name" value="DUF7869"/>
    <property type="match status" value="1"/>
</dbReference>
<dbReference type="InterPro" id="IPR057191">
    <property type="entry name" value="DUF7869"/>
</dbReference>
<feature type="region of interest" description="Disordered" evidence="1">
    <location>
        <begin position="454"/>
        <end position="504"/>
    </location>
</feature>
<feature type="compositionally biased region" description="Low complexity" evidence="1">
    <location>
        <begin position="28"/>
        <end position="44"/>
    </location>
</feature>
<dbReference type="PANTHER" id="PTHR34415">
    <property type="entry name" value="INTEGRASE CATALYTIC DOMAIN-CONTAINING PROTEIN"/>
    <property type="match status" value="1"/>
</dbReference>
<evidence type="ECO:0000313" key="4">
    <source>
        <dbReference type="Proteomes" id="UP001165121"/>
    </source>
</evidence>
<comment type="caution">
    <text evidence="3">The sequence shown here is derived from an EMBL/GenBank/DDBJ whole genome shotgun (WGS) entry which is preliminary data.</text>
</comment>
<evidence type="ECO:0000259" key="2">
    <source>
        <dbReference type="Pfam" id="PF25273"/>
    </source>
</evidence>
<dbReference type="AlphaFoldDB" id="A0A9W7D7P8"/>
<dbReference type="EMBL" id="BSXT01003918">
    <property type="protein sequence ID" value="GMF56153.1"/>
    <property type="molecule type" value="Genomic_DNA"/>
</dbReference>
<accession>A0A9W7D7P8</accession>
<feature type="region of interest" description="Disordered" evidence="1">
    <location>
        <begin position="1"/>
        <end position="59"/>
    </location>
</feature>
<dbReference type="Proteomes" id="UP001165121">
    <property type="component" value="Unassembled WGS sequence"/>
</dbReference>
<evidence type="ECO:0000256" key="1">
    <source>
        <dbReference type="SAM" id="MobiDB-lite"/>
    </source>
</evidence>
<dbReference type="PANTHER" id="PTHR34415:SF1">
    <property type="entry name" value="INTEGRASE CATALYTIC DOMAIN-CONTAINING PROTEIN"/>
    <property type="match status" value="1"/>
</dbReference>
<keyword evidence="4" id="KW-1185">Reference proteome</keyword>